<sequence length="295" mass="33003">MSHQSPTNQHHDPRLPSIAGLISSSTPDPLVAASHHDPSDNSIRFLPPIQQLEWAEPGVIHHATHMSSVGSTGSVHLPKSLSEIKAANDELEISKTALERERCALDTMRHEVEIVKLGLERGMRGLETEKQNLEAQKDTLENERRNFEREKQIVSGCKCTTPNEFNERKDLEKVTIQQTWMDLESVQETATRAAHMLVAVGPRSYGEEVAEFLKFMLQPCFLSPGDNEAMVGIKQKLSILALAFWETTIHKNQNTSLENLKRYMIRCPETHACFAAILRLGYPNCGSTCLCPPVA</sequence>
<dbReference type="EMBL" id="MU865291">
    <property type="protein sequence ID" value="KAK4231688.1"/>
    <property type="molecule type" value="Genomic_DNA"/>
</dbReference>
<protein>
    <submittedName>
        <fullName evidence="3">Uncharacterized protein</fullName>
    </submittedName>
</protein>
<evidence type="ECO:0000313" key="3">
    <source>
        <dbReference type="EMBL" id="KAK4231688.1"/>
    </source>
</evidence>
<proteinExistence type="predicted"/>
<dbReference type="Proteomes" id="UP001301958">
    <property type="component" value="Unassembled WGS sequence"/>
</dbReference>
<feature type="coiled-coil region" evidence="1">
    <location>
        <begin position="81"/>
        <end position="153"/>
    </location>
</feature>
<keyword evidence="4" id="KW-1185">Reference proteome</keyword>
<dbReference type="AlphaFoldDB" id="A0AAN7BXX4"/>
<gene>
    <name evidence="3" type="ORF">QBC38DRAFT_527340</name>
</gene>
<feature type="region of interest" description="Disordered" evidence="2">
    <location>
        <begin position="1"/>
        <end position="42"/>
    </location>
</feature>
<evidence type="ECO:0000313" key="4">
    <source>
        <dbReference type="Proteomes" id="UP001301958"/>
    </source>
</evidence>
<reference evidence="3" key="2">
    <citation type="submission" date="2023-05" db="EMBL/GenBank/DDBJ databases">
        <authorList>
            <consortium name="Lawrence Berkeley National Laboratory"/>
            <person name="Steindorff A."/>
            <person name="Hensen N."/>
            <person name="Bonometti L."/>
            <person name="Westerberg I."/>
            <person name="Brannstrom I.O."/>
            <person name="Guillou S."/>
            <person name="Cros-Aarteil S."/>
            <person name="Calhoun S."/>
            <person name="Haridas S."/>
            <person name="Kuo A."/>
            <person name="Mondo S."/>
            <person name="Pangilinan J."/>
            <person name="Riley R."/>
            <person name="Labutti K."/>
            <person name="Andreopoulos B."/>
            <person name="Lipzen A."/>
            <person name="Chen C."/>
            <person name="Yanf M."/>
            <person name="Daum C."/>
            <person name="Ng V."/>
            <person name="Clum A."/>
            <person name="Ohm R."/>
            <person name="Martin F."/>
            <person name="Silar P."/>
            <person name="Natvig D."/>
            <person name="Lalanne C."/>
            <person name="Gautier V."/>
            <person name="Ament-Velasquez S.L."/>
            <person name="Kruys A."/>
            <person name="Hutchinson M.I."/>
            <person name="Powell A.J."/>
            <person name="Barry K."/>
            <person name="Miller A.N."/>
            <person name="Grigoriev I.V."/>
            <person name="Debuchy R."/>
            <person name="Gladieux P."/>
            <person name="Thoren M.H."/>
            <person name="Johannesson H."/>
        </authorList>
    </citation>
    <scope>NUCLEOTIDE SEQUENCE</scope>
    <source>
        <strain evidence="3">CBS 990.96</strain>
    </source>
</reference>
<name>A0AAN7BXX4_9PEZI</name>
<evidence type="ECO:0000256" key="1">
    <source>
        <dbReference type="SAM" id="Coils"/>
    </source>
</evidence>
<evidence type="ECO:0000256" key="2">
    <source>
        <dbReference type="SAM" id="MobiDB-lite"/>
    </source>
</evidence>
<reference evidence="3" key="1">
    <citation type="journal article" date="2023" name="Mol. Phylogenet. Evol.">
        <title>Genome-scale phylogeny and comparative genomics of the fungal order Sordariales.</title>
        <authorList>
            <person name="Hensen N."/>
            <person name="Bonometti L."/>
            <person name="Westerberg I."/>
            <person name="Brannstrom I.O."/>
            <person name="Guillou S."/>
            <person name="Cros-Aarteil S."/>
            <person name="Calhoun S."/>
            <person name="Haridas S."/>
            <person name="Kuo A."/>
            <person name="Mondo S."/>
            <person name="Pangilinan J."/>
            <person name="Riley R."/>
            <person name="LaButti K."/>
            <person name="Andreopoulos B."/>
            <person name="Lipzen A."/>
            <person name="Chen C."/>
            <person name="Yan M."/>
            <person name="Daum C."/>
            <person name="Ng V."/>
            <person name="Clum A."/>
            <person name="Steindorff A."/>
            <person name="Ohm R.A."/>
            <person name="Martin F."/>
            <person name="Silar P."/>
            <person name="Natvig D.O."/>
            <person name="Lalanne C."/>
            <person name="Gautier V."/>
            <person name="Ament-Velasquez S.L."/>
            <person name="Kruys A."/>
            <person name="Hutchinson M.I."/>
            <person name="Powell A.J."/>
            <person name="Barry K."/>
            <person name="Miller A.N."/>
            <person name="Grigoriev I.V."/>
            <person name="Debuchy R."/>
            <person name="Gladieux P."/>
            <person name="Hiltunen Thoren M."/>
            <person name="Johannesson H."/>
        </authorList>
    </citation>
    <scope>NUCLEOTIDE SEQUENCE</scope>
    <source>
        <strain evidence="3">CBS 990.96</strain>
    </source>
</reference>
<comment type="caution">
    <text evidence="3">The sequence shown here is derived from an EMBL/GenBank/DDBJ whole genome shotgun (WGS) entry which is preliminary data.</text>
</comment>
<keyword evidence="1" id="KW-0175">Coiled coil</keyword>
<accession>A0AAN7BXX4</accession>
<organism evidence="3 4">
    <name type="scientific">Podospora fimiseda</name>
    <dbReference type="NCBI Taxonomy" id="252190"/>
    <lineage>
        <taxon>Eukaryota</taxon>
        <taxon>Fungi</taxon>
        <taxon>Dikarya</taxon>
        <taxon>Ascomycota</taxon>
        <taxon>Pezizomycotina</taxon>
        <taxon>Sordariomycetes</taxon>
        <taxon>Sordariomycetidae</taxon>
        <taxon>Sordariales</taxon>
        <taxon>Podosporaceae</taxon>
        <taxon>Podospora</taxon>
    </lineage>
</organism>